<evidence type="ECO:0000313" key="7">
    <source>
        <dbReference type="WBParaSite" id="HPLM_0000738701-mRNA-1"/>
    </source>
</evidence>
<dbReference type="GO" id="GO:0050808">
    <property type="term" value="P:synapse organization"/>
    <property type="evidence" value="ECO:0007669"/>
    <property type="project" value="TreeGrafter"/>
</dbReference>
<reference evidence="5 6" key="2">
    <citation type="submission" date="2018-11" db="EMBL/GenBank/DDBJ databases">
        <authorList>
            <consortium name="Pathogen Informatics"/>
        </authorList>
    </citation>
    <scope>NUCLEOTIDE SEQUENCE [LARGE SCALE GENOMIC DNA]</scope>
    <source>
        <strain evidence="5 6">MHpl1</strain>
    </source>
</reference>
<keyword evidence="3" id="KW-0393">Immunoglobulin domain</keyword>
<dbReference type="WBParaSite" id="HPLM_0000738701-mRNA-1">
    <property type="protein sequence ID" value="HPLM_0000738701-mRNA-1"/>
    <property type="gene ID" value="HPLM_0000738701"/>
</dbReference>
<dbReference type="InterPro" id="IPR050958">
    <property type="entry name" value="Cell_Adh-Cytoskel_Orgn"/>
</dbReference>
<dbReference type="OrthoDB" id="6138780at2759"/>
<evidence type="ECO:0000313" key="6">
    <source>
        <dbReference type="Proteomes" id="UP000268014"/>
    </source>
</evidence>
<dbReference type="GO" id="GO:0008046">
    <property type="term" value="F:axon guidance receptor activity"/>
    <property type="evidence" value="ECO:0007669"/>
    <property type="project" value="TreeGrafter"/>
</dbReference>
<evidence type="ECO:0000313" key="5">
    <source>
        <dbReference type="EMBL" id="VDO31716.1"/>
    </source>
</evidence>
<keyword evidence="6" id="KW-1185">Reference proteome</keyword>
<sequence length="217" mass="23606">MLWLLAILGLTQGFSIESHLTTCAMLLEPPQLQFEQPLRDVEVQYGESVTLSCSVFGAPQAAIKWLHRGRIVATYSAPSVETAVHTTRVASGLIESKLFVPCVNRHSLGEYVCEATSPCGEVISSTAVVGLSNSIKGKSSCNLTRTAIPPTIAVSTVSRLELSGTPVQLMCRATGVPQPKVTWKRINDDDELEDINGESTMVSKIGRKSFYWSNHKK</sequence>
<dbReference type="AlphaFoldDB" id="A0A158QM01"/>
<name>A0A158QM01_HAEPC</name>
<dbReference type="InterPro" id="IPR007110">
    <property type="entry name" value="Ig-like_dom"/>
</dbReference>
<gene>
    <name evidence="5" type="ORF">HPLM_LOCUS7379</name>
</gene>
<dbReference type="STRING" id="6290.A0A158QM01"/>
<dbReference type="GO" id="GO:0043025">
    <property type="term" value="C:neuronal cell body"/>
    <property type="evidence" value="ECO:0007669"/>
    <property type="project" value="TreeGrafter"/>
</dbReference>
<dbReference type="Proteomes" id="UP000268014">
    <property type="component" value="Unassembled WGS sequence"/>
</dbReference>
<dbReference type="Pfam" id="PF07679">
    <property type="entry name" value="I-set"/>
    <property type="match status" value="1"/>
</dbReference>
<evidence type="ECO:0000256" key="2">
    <source>
        <dbReference type="ARBA" id="ARBA00023157"/>
    </source>
</evidence>
<keyword evidence="2" id="KW-1015">Disulfide bond</keyword>
<proteinExistence type="predicted"/>
<evidence type="ECO:0000256" key="3">
    <source>
        <dbReference type="ARBA" id="ARBA00023319"/>
    </source>
</evidence>
<dbReference type="InterPro" id="IPR013098">
    <property type="entry name" value="Ig_I-set"/>
</dbReference>
<dbReference type="OMA" id="CAFYASP"/>
<accession>A0A158QM01</accession>
<dbReference type="EMBL" id="UZAF01016649">
    <property type="protein sequence ID" value="VDO31716.1"/>
    <property type="molecule type" value="Genomic_DNA"/>
</dbReference>
<dbReference type="SUPFAM" id="SSF48726">
    <property type="entry name" value="Immunoglobulin"/>
    <property type="match status" value="2"/>
</dbReference>
<evidence type="ECO:0000259" key="4">
    <source>
        <dbReference type="PROSITE" id="PS50835"/>
    </source>
</evidence>
<dbReference type="InterPro" id="IPR003598">
    <property type="entry name" value="Ig_sub2"/>
</dbReference>
<dbReference type="GO" id="GO:0007156">
    <property type="term" value="P:homophilic cell adhesion via plasma membrane adhesion molecules"/>
    <property type="evidence" value="ECO:0007669"/>
    <property type="project" value="TreeGrafter"/>
</dbReference>
<dbReference type="InterPro" id="IPR036179">
    <property type="entry name" value="Ig-like_dom_sf"/>
</dbReference>
<evidence type="ECO:0000256" key="1">
    <source>
        <dbReference type="ARBA" id="ARBA00022729"/>
    </source>
</evidence>
<dbReference type="PROSITE" id="PS50835">
    <property type="entry name" value="IG_LIKE"/>
    <property type="match status" value="2"/>
</dbReference>
<reference evidence="7" key="1">
    <citation type="submission" date="2016-04" db="UniProtKB">
        <authorList>
            <consortium name="WormBaseParasite"/>
        </authorList>
    </citation>
    <scope>IDENTIFICATION</scope>
</reference>
<dbReference type="GO" id="GO:0030424">
    <property type="term" value="C:axon"/>
    <property type="evidence" value="ECO:0007669"/>
    <property type="project" value="TreeGrafter"/>
</dbReference>
<dbReference type="SMART" id="SM00408">
    <property type="entry name" value="IGc2"/>
    <property type="match status" value="1"/>
</dbReference>
<dbReference type="PANTHER" id="PTHR45080:SF8">
    <property type="entry name" value="IG-LIKE DOMAIN-CONTAINING PROTEIN"/>
    <property type="match status" value="1"/>
</dbReference>
<organism evidence="7">
    <name type="scientific">Haemonchus placei</name>
    <name type="common">Barber's pole worm</name>
    <dbReference type="NCBI Taxonomy" id="6290"/>
    <lineage>
        <taxon>Eukaryota</taxon>
        <taxon>Metazoa</taxon>
        <taxon>Ecdysozoa</taxon>
        <taxon>Nematoda</taxon>
        <taxon>Chromadorea</taxon>
        <taxon>Rhabditida</taxon>
        <taxon>Rhabditina</taxon>
        <taxon>Rhabditomorpha</taxon>
        <taxon>Strongyloidea</taxon>
        <taxon>Trichostrongylidae</taxon>
        <taxon>Haemonchus</taxon>
    </lineage>
</organism>
<dbReference type="InterPro" id="IPR013783">
    <property type="entry name" value="Ig-like_fold"/>
</dbReference>
<feature type="domain" description="Ig-like" evidence="4">
    <location>
        <begin position="150"/>
        <end position="185"/>
    </location>
</feature>
<protein>
    <submittedName>
        <fullName evidence="7">Ig-like domain-containing protein</fullName>
    </submittedName>
</protein>
<keyword evidence="1" id="KW-0732">Signal</keyword>
<dbReference type="GO" id="GO:0005886">
    <property type="term" value="C:plasma membrane"/>
    <property type="evidence" value="ECO:0007669"/>
    <property type="project" value="TreeGrafter"/>
</dbReference>
<dbReference type="PANTHER" id="PTHR45080">
    <property type="entry name" value="CONTACTIN 5"/>
    <property type="match status" value="1"/>
</dbReference>
<feature type="domain" description="Ig-like" evidence="4">
    <location>
        <begin position="30"/>
        <end position="130"/>
    </location>
</feature>
<dbReference type="Gene3D" id="2.60.40.10">
    <property type="entry name" value="Immunoglobulins"/>
    <property type="match status" value="2"/>
</dbReference>